<protein>
    <submittedName>
        <fullName evidence="1">Uncharacterized protein</fullName>
    </submittedName>
</protein>
<keyword evidence="2" id="KW-1185">Reference proteome</keyword>
<dbReference type="PANTHER" id="PTHR46579">
    <property type="entry name" value="F5/8 TYPE C DOMAIN-CONTAINING PROTEIN-RELATED"/>
    <property type="match status" value="1"/>
</dbReference>
<dbReference type="AlphaFoldDB" id="A0A232EGL2"/>
<dbReference type="Proteomes" id="UP000215335">
    <property type="component" value="Unassembled WGS sequence"/>
</dbReference>
<dbReference type="OrthoDB" id="8194903at2759"/>
<organism evidence="1 2">
    <name type="scientific">Trichomalopsis sarcophagae</name>
    <dbReference type="NCBI Taxonomy" id="543379"/>
    <lineage>
        <taxon>Eukaryota</taxon>
        <taxon>Metazoa</taxon>
        <taxon>Ecdysozoa</taxon>
        <taxon>Arthropoda</taxon>
        <taxon>Hexapoda</taxon>
        <taxon>Insecta</taxon>
        <taxon>Pterygota</taxon>
        <taxon>Neoptera</taxon>
        <taxon>Endopterygota</taxon>
        <taxon>Hymenoptera</taxon>
        <taxon>Apocrita</taxon>
        <taxon>Proctotrupomorpha</taxon>
        <taxon>Chalcidoidea</taxon>
        <taxon>Pteromalidae</taxon>
        <taxon>Pteromalinae</taxon>
        <taxon>Trichomalopsis</taxon>
    </lineage>
</organism>
<reference evidence="1 2" key="1">
    <citation type="journal article" date="2017" name="Curr. Biol.">
        <title>The Evolution of Venom by Co-option of Single-Copy Genes.</title>
        <authorList>
            <person name="Martinson E.O."/>
            <person name="Mrinalini"/>
            <person name="Kelkar Y.D."/>
            <person name="Chang C.H."/>
            <person name="Werren J.H."/>
        </authorList>
    </citation>
    <scope>NUCLEOTIDE SEQUENCE [LARGE SCALE GENOMIC DNA]</scope>
    <source>
        <strain evidence="1 2">Alberta</strain>
        <tissue evidence="1">Whole body</tissue>
    </source>
</reference>
<dbReference type="EMBL" id="NNAY01004734">
    <property type="protein sequence ID" value="OXU17499.1"/>
    <property type="molecule type" value="Genomic_DNA"/>
</dbReference>
<comment type="caution">
    <text evidence="1">The sequence shown here is derived from an EMBL/GenBank/DDBJ whole genome shotgun (WGS) entry which is preliminary data.</text>
</comment>
<dbReference type="PANTHER" id="PTHR46579:SF1">
    <property type="entry name" value="F5_8 TYPE C DOMAIN-CONTAINING PROTEIN"/>
    <property type="match status" value="1"/>
</dbReference>
<evidence type="ECO:0000313" key="2">
    <source>
        <dbReference type="Proteomes" id="UP000215335"/>
    </source>
</evidence>
<accession>A0A232EGL2</accession>
<evidence type="ECO:0000313" key="1">
    <source>
        <dbReference type="EMBL" id="OXU17499.1"/>
    </source>
</evidence>
<gene>
    <name evidence="1" type="ORF">TSAR_009401</name>
</gene>
<sequence length="221" mass="25108">MVCMVLVGLWVAKKEPDMTVFLQPFVDKANDLSTRGFQWKYNSEDVVSCLFPLGCCVNSPCRASMLNMKRFNGFYGCAYCEHPTESVDGVRKYPMFNDPPVLRTDNSIKQKLIIAANENGKSDVTGVLGPSPLMYLKHFDLAKGMVLDFMHSCLLGVTESHMSILMTNTKEDYYIGSPAKIYLINERLLSIKPPSGIARIPRDIEERNNWKASQWLSWLMY</sequence>
<name>A0A232EGL2_9HYME</name>
<dbReference type="STRING" id="543379.A0A232EGL2"/>
<proteinExistence type="predicted"/>